<gene>
    <name evidence="2" type="ORF">FHS33_002821</name>
</gene>
<protein>
    <submittedName>
        <fullName evidence="2">Uncharacterized protein</fullName>
    </submittedName>
</protein>
<dbReference type="AlphaFoldDB" id="A0AA40SDH8"/>
<evidence type="ECO:0000313" key="2">
    <source>
        <dbReference type="EMBL" id="MBA8944383.1"/>
    </source>
</evidence>
<dbReference type="InterPro" id="IPR047763">
    <property type="entry name" value="PG_bind_dom_phiBT1-type"/>
</dbReference>
<dbReference type="NCBIfam" id="NF038080">
    <property type="entry name" value="PG_bind_siph"/>
    <property type="match status" value="1"/>
</dbReference>
<dbReference type="Proteomes" id="UP000530412">
    <property type="component" value="Unassembled WGS sequence"/>
</dbReference>
<evidence type="ECO:0000256" key="1">
    <source>
        <dbReference type="SAM" id="MobiDB-lite"/>
    </source>
</evidence>
<sequence>MTTSEDLPVALGQQVLDRLLRTYVTAGAGQFALAVLPGQAVDDDMVQNGVVNPLVVSEWLRTDYDFPLLLRLSDCTPIPAALGTGISASSIYSLIAQYGRPAAAPDTDSGVRVRDLFNRAKQDLGPNPAALPLGLEPDDWAAPSGAVHWQTFDTTVTASAPAEAAPLPDVNPALWRLRSEHGTQDVPDTPRSTLLRLDADRTDVLRTAVAEGKADVLAPSEVVSAREHAALTRPAARLLTCLRPIDTTEPHDAADPTAEASVTGTPTDDGSLHVHFAHSLVRMVRRHAGIPWWHPEMIAEPGWYLPGMRRGQLVPAPPEDGTAHCLPQALLLVRDVRITGSWTDQAHAALGGAAPAFGPFLLRSGAVPSGDARTTTVLGLGTQVIGILGTPMPALPPMDDPGRPPPPAYVPFPGAAWFKTAPKSPVVHAMGRRLVEENCSAYREAPGPQWTQADRDSFAKWQRKLGYRGTDADGIPGPASWKALRVPSGA</sequence>
<organism evidence="2 3">
    <name type="scientific">Streptomyces calvus</name>
    <dbReference type="NCBI Taxonomy" id="67282"/>
    <lineage>
        <taxon>Bacteria</taxon>
        <taxon>Bacillati</taxon>
        <taxon>Actinomycetota</taxon>
        <taxon>Actinomycetes</taxon>
        <taxon>Kitasatosporales</taxon>
        <taxon>Streptomycetaceae</taxon>
        <taxon>Streptomyces</taxon>
    </lineage>
</organism>
<reference evidence="2 3" key="1">
    <citation type="submission" date="2020-08" db="EMBL/GenBank/DDBJ databases">
        <title>Genomic Encyclopedia of Type Strains, Phase III (KMG-III): the genomes of soil and plant-associated and newly described type strains.</title>
        <authorList>
            <person name="Whitman W."/>
        </authorList>
    </citation>
    <scope>NUCLEOTIDE SEQUENCE [LARGE SCALE GENOMIC DNA]</scope>
    <source>
        <strain evidence="2 3">CECT 3271</strain>
    </source>
</reference>
<dbReference type="EMBL" id="JACJIE010000005">
    <property type="protein sequence ID" value="MBA8944383.1"/>
    <property type="molecule type" value="Genomic_DNA"/>
</dbReference>
<comment type="caution">
    <text evidence="2">The sequence shown here is derived from an EMBL/GenBank/DDBJ whole genome shotgun (WGS) entry which is preliminary data.</text>
</comment>
<evidence type="ECO:0000313" key="3">
    <source>
        <dbReference type="Proteomes" id="UP000530412"/>
    </source>
</evidence>
<accession>A0AA40SDH8</accession>
<name>A0AA40SDH8_9ACTN</name>
<feature type="region of interest" description="Disordered" evidence="1">
    <location>
        <begin position="469"/>
        <end position="490"/>
    </location>
</feature>
<proteinExistence type="predicted"/>